<evidence type="ECO:0000313" key="2">
    <source>
        <dbReference type="EMBL" id="GIG92044.1"/>
    </source>
</evidence>
<dbReference type="InterPro" id="IPR020941">
    <property type="entry name" value="SUFU-like_domain"/>
</dbReference>
<sequence>MPNVSNDNKAIAKTVAAVFGGSPRVVEYLDADGSSRVAILHSTDHPWPDVTAYCTIGLSDLAIPRDVNPPLGVELLAVSDSAVQAQFAEALSTAAFFWINDGWEPEPGACFRDVLRMHLPETRFPHFFLTDPYLWEREFGSMVVGAKTVAWLLAVPVSAAEADYAEENGPEALEELLERHDVDITDLDRASVV</sequence>
<accession>A0ABQ4EBL9</accession>
<name>A0ABQ4EBL9_9ACTN</name>
<comment type="caution">
    <text evidence="2">The sequence shown here is derived from an EMBL/GenBank/DDBJ whole genome shotgun (WGS) entry which is preliminary data.</text>
</comment>
<organism evidence="2 3">
    <name type="scientific">Plantactinospora endophytica</name>
    <dbReference type="NCBI Taxonomy" id="673535"/>
    <lineage>
        <taxon>Bacteria</taxon>
        <taxon>Bacillati</taxon>
        <taxon>Actinomycetota</taxon>
        <taxon>Actinomycetes</taxon>
        <taxon>Micromonosporales</taxon>
        <taxon>Micromonosporaceae</taxon>
        <taxon>Plantactinospora</taxon>
    </lineage>
</organism>
<evidence type="ECO:0000313" key="3">
    <source>
        <dbReference type="Proteomes" id="UP000646749"/>
    </source>
</evidence>
<protein>
    <recommendedName>
        <fullName evidence="1">Suppressor of fused-like domain-containing protein</fullName>
    </recommendedName>
</protein>
<feature type="domain" description="Suppressor of fused-like" evidence="1">
    <location>
        <begin position="36"/>
        <end position="189"/>
    </location>
</feature>
<evidence type="ECO:0000259" key="1">
    <source>
        <dbReference type="Pfam" id="PF05076"/>
    </source>
</evidence>
<gene>
    <name evidence="2" type="ORF">Pen02_69800</name>
</gene>
<dbReference type="EMBL" id="BONW01000041">
    <property type="protein sequence ID" value="GIG92044.1"/>
    <property type="molecule type" value="Genomic_DNA"/>
</dbReference>
<dbReference type="Proteomes" id="UP000646749">
    <property type="component" value="Unassembled WGS sequence"/>
</dbReference>
<keyword evidence="3" id="KW-1185">Reference proteome</keyword>
<reference evidence="2 3" key="1">
    <citation type="submission" date="2021-01" db="EMBL/GenBank/DDBJ databases">
        <title>Whole genome shotgun sequence of Plantactinospora endophytica NBRC 110450.</title>
        <authorList>
            <person name="Komaki H."/>
            <person name="Tamura T."/>
        </authorList>
    </citation>
    <scope>NUCLEOTIDE SEQUENCE [LARGE SCALE GENOMIC DNA]</scope>
    <source>
        <strain evidence="2 3">NBRC 110450</strain>
    </source>
</reference>
<dbReference type="Pfam" id="PF05076">
    <property type="entry name" value="SUFU"/>
    <property type="match status" value="1"/>
</dbReference>
<proteinExistence type="predicted"/>